<evidence type="ECO:0000313" key="4">
    <source>
        <dbReference type="Proteomes" id="UP000593601"/>
    </source>
</evidence>
<feature type="transmembrane region" description="Helical" evidence="2">
    <location>
        <begin position="164"/>
        <end position="191"/>
    </location>
</feature>
<keyword evidence="2" id="KW-1133">Transmembrane helix</keyword>
<reference evidence="3 4" key="1">
    <citation type="submission" date="2020-10" db="EMBL/GenBank/DDBJ databases">
        <title>Blautia liquoris sp.nov., isolated from the mud in a fermentation cellar used for the production of Chinese strong-flavoured liquor.</title>
        <authorList>
            <person name="Lu L."/>
        </authorList>
    </citation>
    <scope>NUCLEOTIDE SEQUENCE [LARGE SCALE GENOMIC DNA]</scope>
    <source>
        <strain evidence="3 4">LZLJ-3</strain>
    </source>
</reference>
<feature type="transmembrane region" description="Helical" evidence="2">
    <location>
        <begin position="137"/>
        <end position="158"/>
    </location>
</feature>
<evidence type="ECO:0000313" key="3">
    <source>
        <dbReference type="EMBL" id="QOV19547.1"/>
    </source>
</evidence>
<dbReference type="AlphaFoldDB" id="A0A7M2RJ24"/>
<keyword evidence="4" id="KW-1185">Reference proteome</keyword>
<feature type="region of interest" description="Disordered" evidence="1">
    <location>
        <begin position="66"/>
        <end position="130"/>
    </location>
</feature>
<organism evidence="3 4">
    <name type="scientific">Blautia liquoris</name>
    <dbReference type="NCBI Taxonomy" id="2779518"/>
    <lineage>
        <taxon>Bacteria</taxon>
        <taxon>Bacillati</taxon>
        <taxon>Bacillota</taxon>
        <taxon>Clostridia</taxon>
        <taxon>Lachnospirales</taxon>
        <taxon>Lachnospiraceae</taxon>
        <taxon>Blautia</taxon>
    </lineage>
</organism>
<name>A0A7M2RJ24_9FIRM</name>
<keyword evidence="2" id="KW-0812">Transmembrane</keyword>
<evidence type="ECO:0000256" key="2">
    <source>
        <dbReference type="SAM" id="Phobius"/>
    </source>
</evidence>
<sequence length="261" mass="28962">MNRTEFIDQLSRLLCDLPENERQDALDYYNDYFDDAGPENEGMIIQELGSPGKVAAGIRASYRGDYKDQGQYTDNGYRDHETSQENPISAVSSESGQKGRDNNRNSRKQNQENREQKQDNREQKQEHRYDKKGRRGVGGWFLIILVLIMFLPITFGITGGAFGILAGLCAAVLALFLSGFILAGCGIAFVVKGMMLAVTSLGSGLLLTGIGLILFAAGLALTVFFVWLLFKILPKVFRWLISRLSRIFHHGRGRDEGGASS</sequence>
<proteinExistence type="predicted"/>
<protein>
    <submittedName>
        <fullName evidence="3">DUF1700 domain-containing protein</fullName>
    </submittedName>
</protein>
<evidence type="ECO:0000256" key="1">
    <source>
        <dbReference type="SAM" id="MobiDB-lite"/>
    </source>
</evidence>
<dbReference type="RefSeq" id="WP_193735867.1">
    <property type="nucleotide sequence ID" value="NZ_CP063304.1"/>
</dbReference>
<feature type="compositionally biased region" description="Polar residues" evidence="1">
    <location>
        <begin position="84"/>
        <end position="96"/>
    </location>
</feature>
<keyword evidence="2" id="KW-0472">Membrane</keyword>
<accession>A0A7M2RJ24</accession>
<dbReference type="KEGG" id="bliq:INP51_00750"/>
<feature type="compositionally biased region" description="Basic and acidic residues" evidence="1">
    <location>
        <begin position="97"/>
        <end position="129"/>
    </location>
</feature>
<dbReference type="EMBL" id="CP063304">
    <property type="protein sequence ID" value="QOV19547.1"/>
    <property type="molecule type" value="Genomic_DNA"/>
</dbReference>
<feature type="transmembrane region" description="Helical" evidence="2">
    <location>
        <begin position="203"/>
        <end position="230"/>
    </location>
</feature>
<dbReference type="Pfam" id="PF22564">
    <property type="entry name" value="HAAS"/>
    <property type="match status" value="1"/>
</dbReference>
<gene>
    <name evidence="3" type="ORF">INP51_00750</name>
</gene>
<dbReference type="Proteomes" id="UP000593601">
    <property type="component" value="Chromosome"/>
</dbReference>